<dbReference type="RefSeq" id="WP_196153129.1">
    <property type="nucleotide sequence ID" value="NZ_JADMLG010000018.1"/>
</dbReference>
<evidence type="ECO:0000313" key="4">
    <source>
        <dbReference type="Proteomes" id="UP000655751"/>
    </source>
</evidence>
<evidence type="ECO:0000256" key="1">
    <source>
        <dbReference type="ARBA" id="ARBA00023235"/>
    </source>
</evidence>
<evidence type="ECO:0000259" key="2">
    <source>
        <dbReference type="Pfam" id="PF01361"/>
    </source>
</evidence>
<dbReference type="Proteomes" id="UP000655751">
    <property type="component" value="Unassembled WGS sequence"/>
</dbReference>
<dbReference type="EMBL" id="JADMLG010000018">
    <property type="protein sequence ID" value="MBH0780819.1"/>
    <property type="molecule type" value="Genomic_DNA"/>
</dbReference>
<keyword evidence="1" id="KW-0413">Isomerase</keyword>
<organism evidence="3 4">
    <name type="scientific">Nocardia bovistercoris</name>
    <dbReference type="NCBI Taxonomy" id="2785916"/>
    <lineage>
        <taxon>Bacteria</taxon>
        <taxon>Bacillati</taxon>
        <taxon>Actinomycetota</taxon>
        <taxon>Actinomycetes</taxon>
        <taxon>Mycobacteriales</taxon>
        <taxon>Nocardiaceae</taxon>
        <taxon>Nocardia</taxon>
    </lineage>
</organism>
<protein>
    <submittedName>
        <fullName evidence="3">Tautomerase family protein</fullName>
    </submittedName>
</protein>
<dbReference type="GO" id="GO:0016853">
    <property type="term" value="F:isomerase activity"/>
    <property type="evidence" value="ECO:0007669"/>
    <property type="project" value="UniProtKB-KW"/>
</dbReference>
<dbReference type="Gene3D" id="3.30.429.10">
    <property type="entry name" value="Macrophage Migration Inhibitory Factor"/>
    <property type="match status" value="2"/>
</dbReference>
<accession>A0A931IFY2</accession>
<dbReference type="AlphaFoldDB" id="A0A931IFY2"/>
<sequence length="141" mass="15148">MPIIQLTLPAGILTAEARGTLRKTLAATLMHWEGAPDTPFFRALAWCLIDEVPEGAFGSAEDELPRFRVDVTVPEGGLNDERKAGLVKQVTADVLSATGLAEADGLRVWVLLREQPEGTWGAGGEVVRFAEVRKLAAAQRG</sequence>
<dbReference type="InterPro" id="IPR004370">
    <property type="entry name" value="4-OT-like_dom"/>
</dbReference>
<reference evidence="3" key="1">
    <citation type="submission" date="2020-11" db="EMBL/GenBank/DDBJ databases">
        <title>Nocardia NEAU-351.nov., a novel actinomycete isolated from the cow dung.</title>
        <authorList>
            <person name="Zhang X."/>
        </authorList>
    </citation>
    <scope>NUCLEOTIDE SEQUENCE</scope>
    <source>
        <strain evidence="3">NEAU-351</strain>
    </source>
</reference>
<name>A0A931IFY2_9NOCA</name>
<dbReference type="SUPFAM" id="SSF55331">
    <property type="entry name" value="Tautomerase/MIF"/>
    <property type="match status" value="1"/>
</dbReference>
<gene>
    <name evidence="3" type="ORF">IT779_31565</name>
</gene>
<comment type="caution">
    <text evidence="3">The sequence shown here is derived from an EMBL/GenBank/DDBJ whole genome shotgun (WGS) entry which is preliminary data.</text>
</comment>
<evidence type="ECO:0000313" key="3">
    <source>
        <dbReference type="EMBL" id="MBH0780819.1"/>
    </source>
</evidence>
<keyword evidence="4" id="KW-1185">Reference proteome</keyword>
<feature type="domain" description="4-oxalocrotonate tautomerase-like" evidence="2">
    <location>
        <begin position="69"/>
        <end position="129"/>
    </location>
</feature>
<dbReference type="InterPro" id="IPR014347">
    <property type="entry name" value="Tautomerase/MIF_sf"/>
</dbReference>
<proteinExistence type="predicted"/>
<dbReference type="Pfam" id="PF01361">
    <property type="entry name" value="Tautomerase"/>
    <property type="match status" value="1"/>
</dbReference>